<comment type="caution">
    <text evidence="2">The sequence shown here is derived from an EMBL/GenBank/DDBJ whole genome shotgun (WGS) entry which is preliminary data.</text>
</comment>
<feature type="domain" description="HTH LytTR-type" evidence="1">
    <location>
        <begin position="43"/>
        <end position="145"/>
    </location>
</feature>
<dbReference type="AlphaFoldDB" id="A0A6C2C520"/>
<gene>
    <name evidence="2" type="ORF">ESZ50_07540</name>
</gene>
<evidence type="ECO:0000313" key="3">
    <source>
        <dbReference type="Proteomes" id="UP000371977"/>
    </source>
</evidence>
<dbReference type="Proteomes" id="UP000371977">
    <property type="component" value="Unassembled WGS sequence"/>
</dbReference>
<dbReference type="GO" id="GO:0000156">
    <property type="term" value="F:phosphorelay response regulator activity"/>
    <property type="evidence" value="ECO:0007669"/>
    <property type="project" value="InterPro"/>
</dbReference>
<organism evidence="2 3">
    <name type="scientific">Weissella muntiaci</name>
    <dbReference type="NCBI Taxonomy" id="2508881"/>
    <lineage>
        <taxon>Bacteria</taxon>
        <taxon>Bacillati</taxon>
        <taxon>Bacillota</taxon>
        <taxon>Bacilli</taxon>
        <taxon>Lactobacillales</taxon>
        <taxon>Lactobacillaceae</taxon>
        <taxon>Weissella</taxon>
    </lineage>
</organism>
<dbReference type="Gene3D" id="2.40.50.1020">
    <property type="entry name" value="LytTr DNA-binding domain"/>
    <property type="match status" value="1"/>
</dbReference>
<proteinExistence type="predicted"/>
<evidence type="ECO:0000313" key="2">
    <source>
        <dbReference type="EMBL" id="TYC49090.1"/>
    </source>
</evidence>
<dbReference type="SMART" id="SM00850">
    <property type="entry name" value="LytTR"/>
    <property type="match status" value="1"/>
</dbReference>
<dbReference type="EMBL" id="SDGZ01000015">
    <property type="protein sequence ID" value="TYC49090.1"/>
    <property type="molecule type" value="Genomic_DNA"/>
</dbReference>
<protein>
    <submittedName>
        <fullName evidence="2">LytTR family transcriptional regulator</fullName>
    </submittedName>
</protein>
<name>A0A6C2C520_9LACO</name>
<dbReference type="GO" id="GO:0003677">
    <property type="term" value="F:DNA binding"/>
    <property type="evidence" value="ECO:0007669"/>
    <property type="project" value="InterPro"/>
</dbReference>
<dbReference type="PROSITE" id="PS50930">
    <property type="entry name" value="HTH_LYTTR"/>
    <property type="match status" value="1"/>
</dbReference>
<dbReference type="InterPro" id="IPR007492">
    <property type="entry name" value="LytTR_DNA-bd_dom"/>
</dbReference>
<dbReference type="RefSeq" id="WP_148622952.1">
    <property type="nucleotide sequence ID" value="NZ_SDGZ01000015.1"/>
</dbReference>
<dbReference type="PANTHER" id="PTHR37299:SF1">
    <property type="entry name" value="STAGE 0 SPORULATION PROTEIN A HOMOLOG"/>
    <property type="match status" value="1"/>
</dbReference>
<evidence type="ECO:0000259" key="1">
    <source>
        <dbReference type="PROSITE" id="PS50930"/>
    </source>
</evidence>
<dbReference type="Pfam" id="PF04397">
    <property type="entry name" value="LytTR"/>
    <property type="match status" value="1"/>
</dbReference>
<sequence>MKFRFESENVPEWDIVLRANITQVEADKFFEFISDYEQPVLQITDRLNGRHVRIYMHDIVAIQVQKNNLQIETSTDTYEIRSTLASFMAKLDKYFVQVSRSSAIQLRLLKEVKIVWGNAVAVLAGGKEVEISRRYLSSLKAQLEELRYD</sequence>
<dbReference type="PANTHER" id="PTHR37299">
    <property type="entry name" value="TRANSCRIPTIONAL REGULATOR-RELATED"/>
    <property type="match status" value="1"/>
</dbReference>
<dbReference type="OrthoDB" id="9808614at2"/>
<reference evidence="2 3" key="1">
    <citation type="submission" date="2019-01" db="EMBL/GenBank/DDBJ databases">
        <title>Weissella sp. nov., a novel lactic acid bacterium isolated from animal feces.</title>
        <authorList>
            <person name="Wang L.-T."/>
        </authorList>
    </citation>
    <scope>NUCLEOTIDE SEQUENCE [LARGE SCALE GENOMIC DNA]</scope>
    <source>
        <strain evidence="2 3">8H-2</strain>
    </source>
</reference>
<dbReference type="InterPro" id="IPR046947">
    <property type="entry name" value="LytR-like"/>
</dbReference>
<accession>A0A6C2C520</accession>
<keyword evidence="3" id="KW-1185">Reference proteome</keyword>